<dbReference type="Proteomes" id="UP000637002">
    <property type="component" value="Unassembled WGS sequence"/>
</dbReference>
<accession>A0A916U2G6</accession>
<name>A0A916U2G6_9HYPH</name>
<comment type="caution">
    <text evidence="1">The sequence shown here is derived from an EMBL/GenBank/DDBJ whole genome shotgun (WGS) entry which is preliminary data.</text>
</comment>
<proteinExistence type="predicted"/>
<reference evidence="1" key="1">
    <citation type="journal article" date="2014" name="Int. J. Syst. Evol. Microbiol.">
        <title>Complete genome sequence of Corynebacterium casei LMG S-19264T (=DSM 44701T), isolated from a smear-ripened cheese.</title>
        <authorList>
            <consortium name="US DOE Joint Genome Institute (JGI-PGF)"/>
            <person name="Walter F."/>
            <person name="Albersmeier A."/>
            <person name="Kalinowski J."/>
            <person name="Ruckert C."/>
        </authorList>
    </citation>
    <scope>NUCLEOTIDE SEQUENCE</scope>
    <source>
        <strain evidence="1">CGMCC 1.12919</strain>
    </source>
</reference>
<evidence type="ECO:0000313" key="1">
    <source>
        <dbReference type="EMBL" id="GGC57095.1"/>
    </source>
</evidence>
<dbReference type="AlphaFoldDB" id="A0A916U2G6"/>
<reference evidence="1" key="2">
    <citation type="submission" date="2020-09" db="EMBL/GenBank/DDBJ databases">
        <authorList>
            <person name="Sun Q."/>
            <person name="Zhou Y."/>
        </authorList>
    </citation>
    <scope>NUCLEOTIDE SEQUENCE</scope>
    <source>
        <strain evidence="1">CGMCC 1.12919</strain>
    </source>
</reference>
<gene>
    <name evidence="1" type="ORF">GCM10010994_15010</name>
</gene>
<dbReference type="EMBL" id="BMGG01000002">
    <property type="protein sequence ID" value="GGC57095.1"/>
    <property type="molecule type" value="Genomic_DNA"/>
</dbReference>
<keyword evidence="2" id="KW-1185">Reference proteome</keyword>
<sequence length="83" mass="9174">MRLPFGGHARSRRARPGHAVTFRPLRRACYPMGDDAMQVMDDAIAPKRRLRDVELADAIVSLYEAEPDLVGPPRALFAGTSDP</sequence>
<evidence type="ECO:0000313" key="2">
    <source>
        <dbReference type="Proteomes" id="UP000637002"/>
    </source>
</evidence>
<protein>
    <submittedName>
        <fullName evidence="1">Uncharacterized protein</fullName>
    </submittedName>
</protein>
<organism evidence="1 2">
    <name type="scientific">Chelatococcus reniformis</name>
    <dbReference type="NCBI Taxonomy" id="1494448"/>
    <lineage>
        <taxon>Bacteria</taxon>
        <taxon>Pseudomonadati</taxon>
        <taxon>Pseudomonadota</taxon>
        <taxon>Alphaproteobacteria</taxon>
        <taxon>Hyphomicrobiales</taxon>
        <taxon>Chelatococcaceae</taxon>
        <taxon>Chelatococcus</taxon>
    </lineage>
</organism>